<protein>
    <submittedName>
        <fullName evidence="4">Sortase family protein</fullName>
    </submittedName>
</protein>
<dbReference type="NCBIfam" id="NF033745">
    <property type="entry name" value="class_C_sortase"/>
    <property type="match status" value="1"/>
</dbReference>
<dbReference type="Proteomes" id="UP000051612">
    <property type="component" value="Unassembled WGS sequence"/>
</dbReference>
<organism evidence="4 5">
    <name type="scientific">Ligilactobacillus murinus DSM 20452 = NBRC 14221</name>
    <dbReference type="NCBI Taxonomy" id="1423772"/>
    <lineage>
        <taxon>Bacteria</taxon>
        <taxon>Bacillati</taxon>
        <taxon>Bacillota</taxon>
        <taxon>Bacilli</taxon>
        <taxon>Lactobacillales</taxon>
        <taxon>Lactobacillaceae</taxon>
        <taxon>Ligilactobacillus</taxon>
    </lineage>
</organism>
<keyword evidence="3" id="KW-0812">Transmembrane</keyword>
<keyword evidence="1" id="KW-0378">Hydrolase</keyword>
<evidence type="ECO:0000313" key="5">
    <source>
        <dbReference type="Proteomes" id="UP000051612"/>
    </source>
</evidence>
<dbReference type="SUPFAM" id="SSF63817">
    <property type="entry name" value="Sortase"/>
    <property type="match status" value="1"/>
</dbReference>
<dbReference type="AlphaFoldDB" id="A0A0R2ATM3"/>
<reference evidence="4 5" key="1">
    <citation type="journal article" date="2015" name="Genome Announc.">
        <title>Expanding the biotechnology potential of lactobacilli through comparative genomics of 213 strains and associated genera.</title>
        <authorList>
            <person name="Sun Z."/>
            <person name="Harris H.M."/>
            <person name="McCann A."/>
            <person name="Guo C."/>
            <person name="Argimon S."/>
            <person name="Zhang W."/>
            <person name="Yang X."/>
            <person name="Jeffery I.B."/>
            <person name="Cooney J.C."/>
            <person name="Kagawa T.F."/>
            <person name="Liu W."/>
            <person name="Song Y."/>
            <person name="Salvetti E."/>
            <person name="Wrobel A."/>
            <person name="Rasinkangas P."/>
            <person name="Parkhill J."/>
            <person name="Rea M.C."/>
            <person name="O'Sullivan O."/>
            <person name="Ritari J."/>
            <person name="Douillard F.P."/>
            <person name="Paul Ross R."/>
            <person name="Yang R."/>
            <person name="Briner A.E."/>
            <person name="Felis G.E."/>
            <person name="de Vos W.M."/>
            <person name="Barrangou R."/>
            <person name="Klaenhammer T.R."/>
            <person name="Caufield P.W."/>
            <person name="Cui Y."/>
            <person name="Zhang H."/>
            <person name="O'Toole P.W."/>
        </authorList>
    </citation>
    <scope>NUCLEOTIDE SEQUENCE [LARGE SCALE GENOMIC DNA]</scope>
    <source>
        <strain evidence="4 5">DSM 20452</strain>
    </source>
</reference>
<dbReference type="InterPro" id="IPR023365">
    <property type="entry name" value="Sortase_dom-sf"/>
</dbReference>
<evidence type="ECO:0000313" key="4">
    <source>
        <dbReference type="EMBL" id="KRM70256.1"/>
    </source>
</evidence>
<dbReference type="GO" id="GO:0016787">
    <property type="term" value="F:hydrolase activity"/>
    <property type="evidence" value="ECO:0007669"/>
    <property type="project" value="UniProtKB-KW"/>
</dbReference>
<comment type="caution">
    <text evidence="4">The sequence shown here is derived from an EMBL/GenBank/DDBJ whole genome shotgun (WGS) entry which is preliminary data.</text>
</comment>
<gene>
    <name evidence="4" type="ORF">FC48_GL001781</name>
</gene>
<name>A0A0R2ATM3_9LACO</name>
<dbReference type="PATRIC" id="fig|1423772.3.peg.1896"/>
<dbReference type="NCBIfam" id="TIGR01076">
    <property type="entry name" value="sortase_fam"/>
    <property type="match status" value="1"/>
</dbReference>
<dbReference type="RefSeq" id="WP_056960454.1">
    <property type="nucleotide sequence ID" value="NZ_AYYN01000176.1"/>
</dbReference>
<feature type="transmembrane region" description="Helical" evidence="3">
    <location>
        <begin position="245"/>
        <end position="263"/>
    </location>
</feature>
<proteinExistence type="predicted"/>
<dbReference type="InterPro" id="IPR005754">
    <property type="entry name" value="Sortase"/>
</dbReference>
<evidence type="ECO:0000256" key="3">
    <source>
        <dbReference type="SAM" id="Phobius"/>
    </source>
</evidence>
<accession>A0A0R2ATM3</accession>
<dbReference type="CDD" id="cd05827">
    <property type="entry name" value="Sortase_C"/>
    <property type="match status" value="1"/>
</dbReference>
<keyword evidence="3" id="KW-1133">Transmembrane helix</keyword>
<sequence>MKKFSHRLYYSFWVVLCISIIGIAMYPFISDYMLAQKQKQQIEQFDQKDNKTSKKDYLEAFYKKRSTQKKVSDPFSQRQEKEDKNSVDVARSQLKTVAVLSIPKIKEVLPVYDNTSTVALDNGIGLLENTSDPTGGKGKHAVLTGHSGLSLNKLFTDLPKLKVGDKFYIKVNGEIHAYQVDQIKKVLPDNVKYLQTEKNKDLVTLVTCTPVFVNTHRLLVRGHRVAYDPSVKIETDGGLTSLGKGALVGVGASATILMIVYFVRRRKKDTRHERKGLRIV</sequence>
<feature type="transmembrane region" description="Helical" evidence="3">
    <location>
        <begin position="7"/>
        <end position="29"/>
    </location>
</feature>
<evidence type="ECO:0000256" key="2">
    <source>
        <dbReference type="PIRSR" id="PIRSR605754-1"/>
    </source>
</evidence>
<keyword evidence="3" id="KW-0472">Membrane</keyword>
<evidence type="ECO:0000256" key="1">
    <source>
        <dbReference type="ARBA" id="ARBA00022801"/>
    </source>
</evidence>
<dbReference type="Pfam" id="PF04203">
    <property type="entry name" value="Sortase"/>
    <property type="match status" value="1"/>
</dbReference>
<feature type="active site" description="Acyl-thioester intermediate" evidence="2">
    <location>
        <position position="208"/>
    </location>
</feature>
<feature type="active site" description="Proton donor/acceptor" evidence="2">
    <location>
        <position position="146"/>
    </location>
</feature>
<dbReference type="InterPro" id="IPR042002">
    <property type="entry name" value="Sortase_C"/>
</dbReference>
<dbReference type="EMBL" id="AYYN01000176">
    <property type="protein sequence ID" value="KRM70256.1"/>
    <property type="molecule type" value="Genomic_DNA"/>
</dbReference>
<dbReference type="Gene3D" id="2.40.260.10">
    <property type="entry name" value="Sortase"/>
    <property type="match status" value="1"/>
</dbReference>